<feature type="non-terminal residue" evidence="2">
    <location>
        <position position="48"/>
    </location>
</feature>
<feature type="compositionally biased region" description="Basic residues" evidence="1">
    <location>
        <begin position="39"/>
        <end position="48"/>
    </location>
</feature>
<gene>
    <name evidence="2" type="ORF">AVDCRST_MAG08-3642</name>
</gene>
<accession>A0A6J4JJS0</accession>
<evidence type="ECO:0000313" key="2">
    <source>
        <dbReference type="EMBL" id="CAA9279135.1"/>
    </source>
</evidence>
<dbReference type="EMBL" id="CADCTG010000275">
    <property type="protein sequence ID" value="CAA9279135.1"/>
    <property type="molecule type" value="Genomic_DNA"/>
</dbReference>
<reference evidence="2" key="1">
    <citation type="submission" date="2020-02" db="EMBL/GenBank/DDBJ databases">
        <authorList>
            <person name="Meier V. D."/>
        </authorList>
    </citation>
    <scope>NUCLEOTIDE SEQUENCE</scope>
    <source>
        <strain evidence="2">AVDCRST_MAG08</strain>
    </source>
</reference>
<protein>
    <submittedName>
        <fullName evidence="2">Uncharacterized protein</fullName>
    </submittedName>
</protein>
<proteinExistence type="predicted"/>
<name>A0A6J4JJS0_9PROT</name>
<sequence>PRGRCCATRSGPPRWARGRGRPSWRSTPGTPAPRASWRTCRRGRRRRR</sequence>
<feature type="non-terminal residue" evidence="2">
    <location>
        <position position="1"/>
    </location>
</feature>
<evidence type="ECO:0000256" key="1">
    <source>
        <dbReference type="SAM" id="MobiDB-lite"/>
    </source>
</evidence>
<dbReference type="AlphaFoldDB" id="A0A6J4JJS0"/>
<feature type="region of interest" description="Disordered" evidence="1">
    <location>
        <begin position="1"/>
        <end position="48"/>
    </location>
</feature>
<organism evidence="2">
    <name type="scientific">uncultured Acetobacteraceae bacterium</name>
    <dbReference type="NCBI Taxonomy" id="169975"/>
    <lineage>
        <taxon>Bacteria</taxon>
        <taxon>Pseudomonadati</taxon>
        <taxon>Pseudomonadota</taxon>
        <taxon>Alphaproteobacteria</taxon>
        <taxon>Acetobacterales</taxon>
        <taxon>Acetobacteraceae</taxon>
        <taxon>environmental samples</taxon>
    </lineage>
</organism>